<dbReference type="SUPFAM" id="SSF46785">
    <property type="entry name" value="Winged helix' DNA-binding domain"/>
    <property type="match status" value="1"/>
</dbReference>
<dbReference type="GO" id="GO:0016301">
    <property type="term" value="F:kinase activity"/>
    <property type="evidence" value="ECO:0007669"/>
    <property type="project" value="UniProtKB-KW"/>
</dbReference>
<gene>
    <name evidence="5" type="ORF">SAMN02910350_02201</name>
</gene>
<organism evidence="5 6">
    <name type="scientific">Pseudobutyrivibrio xylanivorans</name>
    <dbReference type="NCBI Taxonomy" id="185007"/>
    <lineage>
        <taxon>Bacteria</taxon>
        <taxon>Bacillati</taxon>
        <taxon>Bacillota</taxon>
        <taxon>Clostridia</taxon>
        <taxon>Lachnospirales</taxon>
        <taxon>Lachnospiraceae</taxon>
        <taxon>Pseudobutyrivibrio</taxon>
    </lineage>
</organism>
<dbReference type="Proteomes" id="UP000199428">
    <property type="component" value="Unassembled WGS sequence"/>
</dbReference>
<evidence type="ECO:0000259" key="4">
    <source>
        <dbReference type="PROSITE" id="PS50042"/>
    </source>
</evidence>
<sequence length="226" mass="25489">MNNEISYKDVELFENIKGADLDKLLVCIRSFKKEFKKGQTIYMETDHISYVGIVLYGSVHMIKNDIWGNNTLFTFFGPGELFGESFAVQKDVSSSVIFKAAENTKVLFLAASNIIHSCPNACGFHAQIATNLFHLLGTKNQKFLNKIEVLSKGSIREKLLAYISQLSQEQNSKYVNSPLSRVALAEYLSVNRSAMIRELSKMRDDGIIDFDKDTFIVKEGNHGKEN</sequence>
<accession>A0A1G5S1S7</accession>
<dbReference type="InterPro" id="IPR014710">
    <property type="entry name" value="RmlC-like_jellyroll"/>
</dbReference>
<dbReference type="InterPro" id="IPR018490">
    <property type="entry name" value="cNMP-bd_dom_sf"/>
</dbReference>
<dbReference type="GO" id="GO:0006355">
    <property type="term" value="P:regulation of DNA-templated transcription"/>
    <property type="evidence" value="ECO:0007669"/>
    <property type="project" value="InterPro"/>
</dbReference>
<dbReference type="GO" id="GO:0003677">
    <property type="term" value="F:DNA binding"/>
    <property type="evidence" value="ECO:0007669"/>
    <property type="project" value="UniProtKB-KW"/>
</dbReference>
<dbReference type="PROSITE" id="PS50042">
    <property type="entry name" value="CNMP_BINDING_3"/>
    <property type="match status" value="1"/>
</dbReference>
<feature type="domain" description="Cyclic nucleotide-binding" evidence="4">
    <location>
        <begin position="12"/>
        <end position="109"/>
    </location>
</feature>
<keyword evidence="2" id="KW-0238">DNA-binding</keyword>
<proteinExistence type="predicted"/>
<protein>
    <submittedName>
        <fullName evidence="5">cAMP-binding domain of CRP or a regulatory subunit of cAMP-dependent protein kinases</fullName>
    </submittedName>
</protein>
<dbReference type="AlphaFoldDB" id="A0A1G5S1S7"/>
<dbReference type="Pfam" id="PF00027">
    <property type="entry name" value="cNMP_binding"/>
    <property type="match status" value="1"/>
</dbReference>
<evidence type="ECO:0000256" key="3">
    <source>
        <dbReference type="ARBA" id="ARBA00023163"/>
    </source>
</evidence>
<evidence type="ECO:0000313" key="5">
    <source>
        <dbReference type="EMBL" id="SCZ80263.1"/>
    </source>
</evidence>
<evidence type="ECO:0000256" key="1">
    <source>
        <dbReference type="ARBA" id="ARBA00023015"/>
    </source>
</evidence>
<dbReference type="Pfam" id="PF13545">
    <property type="entry name" value="HTH_Crp_2"/>
    <property type="match status" value="1"/>
</dbReference>
<dbReference type="InterPro" id="IPR012318">
    <property type="entry name" value="HTH_CRP"/>
</dbReference>
<dbReference type="RefSeq" id="WP_090163429.1">
    <property type="nucleotide sequence ID" value="NZ_FMWK01000013.1"/>
</dbReference>
<dbReference type="CDD" id="cd00038">
    <property type="entry name" value="CAP_ED"/>
    <property type="match status" value="1"/>
</dbReference>
<name>A0A1G5S1S7_PSEXY</name>
<keyword evidence="5" id="KW-0418">Kinase</keyword>
<dbReference type="EMBL" id="FMWK01000013">
    <property type="protein sequence ID" value="SCZ80263.1"/>
    <property type="molecule type" value="Genomic_DNA"/>
</dbReference>
<keyword evidence="5" id="KW-0808">Transferase</keyword>
<keyword evidence="3" id="KW-0804">Transcription</keyword>
<dbReference type="InterPro" id="IPR000595">
    <property type="entry name" value="cNMP-bd_dom"/>
</dbReference>
<evidence type="ECO:0000256" key="2">
    <source>
        <dbReference type="ARBA" id="ARBA00023125"/>
    </source>
</evidence>
<dbReference type="InterPro" id="IPR036390">
    <property type="entry name" value="WH_DNA-bd_sf"/>
</dbReference>
<dbReference type="Gene3D" id="2.60.120.10">
    <property type="entry name" value="Jelly Rolls"/>
    <property type="match status" value="1"/>
</dbReference>
<dbReference type="SUPFAM" id="SSF51206">
    <property type="entry name" value="cAMP-binding domain-like"/>
    <property type="match status" value="1"/>
</dbReference>
<keyword evidence="1" id="KW-0805">Transcription regulation</keyword>
<evidence type="ECO:0000313" key="6">
    <source>
        <dbReference type="Proteomes" id="UP000199428"/>
    </source>
</evidence>
<reference evidence="5 6" key="1">
    <citation type="submission" date="2016-10" db="EMBL/GenBank/DDBJ databases">
        <authorList>
            <person name="de Groot N.N."/>
        </authorList>
    </citation>
    <scope>NUCLEOTIDE SEQUENCE [LARGE SCALE GENOMIC DNA]</scope>
    <source>
        <strain evidence="5 6">DSM 10317</strain>
    </source>
</reference>